<comment type="caution">
    <text evidence="1">The sequence shown here is derived from an EMBL/GenBank/DDBJ whole genome shotgun (WGS) entry which is preliminary data.</text>
</comment>
<sequence>MAAIIKNEGNGMKKRIIAVSLISVINLSYPVYASQTNVRQLEATSNNIDITVDKFISLENITIRHYLDNLVWPSTITSDAKTPYGHITSKKVGNNYLLTLQFRRGGEALAKKIADLLDAKVINNAVNLTLSPSTSTSLMDGFVSRTTKAGQPQLQRFETDLDLGNNTINHINIINAKTINTDNATFNSLTNSGNTLLSNVEINGHLSVPDLHVNQQSQLTNNMNIAKQLSTNDLHVAELKVDSSTILTKLTAKDAEINGMGILKKGASITGNAQLNGNVTAKTVNSDIVVATDAVITESLLANNATIDSLNNLREINIERELHQNNRIVLGSDGQLYEQNVALQNRLASLNKANTFLSTVTINGNVIANQGHALNGTKATHTRSGHVIVGSKDLAALLNQHQSVNNAIKNDITAVSDTKNILSISTDNLEKQRVVLQTNATKLSTRLNQLESDVNKASTTASSSSKNATDALNVALAHGRQISTSLSQVASLEQFERDCRAKKNGLCVVKPPKPTCSSGSFDPSSNLCVEIREICEMTYNNNWEEKSCPAMWCNKTGFTVEGVYYPWNPPSHFTRFNGQEMKWKTLHDSYGDDWYYIRTHRKGICFNKRITTNPQ</sequence>
<gene>
    <name evidence="1" type="ORF">C0W53_16055</name>
</gene>
<evidence type="ECO:0000313" key="1">
    <source>
        <dbReference type="EMBL" id="PSX44141.1"/>
    </source>
</evidence>
<name>A0AAX0YU23_9GAMM</name>
<keyword evidence="2" id="KW-1185">Reference proteome</keyword>
<proteinExistence type="predicted"/>
<evidence type="ECO:0000313" key="2">
    <source>
        <dbReference type="Proteomes" id="UP000240728"/>
    </source>
</evidence>
<dbReference type="EMBL" id="PYOZ01000010">
    <property type="protein sequence ID" value="PSX44141.1"/>
    <property type="molecule type" value="Genomic_DNA"/>
</dbReference>
<organism evidence="1 2">
    <name type="scientific">Photobacterium kishitanii</name>
    <dbReference type="NCBI Taxonomy" id="318456"/>
    <lineage>
        <taxon>Bacteria</taxon>
        <taxon>Pseudomonadati</taxon>
        <taxon>Pseudomonadota</taxon>
        <taxon>Gammaproteobacteria</taxon>
        <taxon>Vibrionales</taxon>
        <taxon>Vibrionaceae</taxon>
        <taxon>Photobacterium</taxon>
    </lineage>
</organism>
<reference evidence="1 2" key="1">
    <citation type="submission" date="2018-01" db="EMBL/GenBank/DDBJ databases">
        <title>Whole genome sequencing of Histamine producing bacteria.</title>
        <authorList>
            <person name="Butler K."/>
        </authorList>
    </citation>
    <scope>NUCLEOTIDE SEQUENCE [LARGE SCALE GENOMIC DNA]</scope>
    <source>
        <strain evidence="1 2">A1-4</strain>
    </source>
</reference>
<dbReference type="AlphaFoldDB" id="A0AAX0YU23"/>
<accession>A0AAX0YU23</accession>
<dbReference type="Proteomes" id="UP000240728">
    <property type="component" value="Unassembled WGS sequence"/>
</dbReference>
<protein>
    <submittedName>
        <fullName evidence="1">Uncharacterized protein</fullName>
    </submittedName>
</protein>